<evidence type="ECO:0000313" key="2">
    <source>
        <dbReference type="EMBL" id="KAK0523359.1"/>
    </source>
</evidence>
<protein>
    <submittedName>
        <fullName evidence="2">Uncharacterized protein</fullName>
    </submittedName>
</protein>
<keyword evidence="3" id="KW-1185">Reference proteome</keyword>
<dbReference type="EMBL" id="JAPDMQ010000519">
    <property type="protein sequence ID" value="KAK0523359.1"/>
    <property type="molecule type" value="Genomic_DNA"/>
</dbReference>
<proteinExistence type="predicted"/>
<name>A0AAN6JHX8_9BASI</name>
<feature type="compositionally biased region" description="Acidic residues" evidence="1">
    <location>
        <begin position="152"/>
        <end position="199"/>
    </location>
</feature>
<comment type="caution">
    <text evidence="2">The sequence shown here is derived from an EMBL/GenBank/DDBJ whole genome shotgun (WGS) entry which is preliminary data.</text>
</comment>
<feature type="compositionally biased region" description="Low complexity" evidence="1">
    <location>
        <begin position="116"/>
        <end position="126"/>
    </location>
</feature>
<dbReference type="Proteomes" id="UP001176521">
    <property type="component" value="Unassembled WGS sequence"/>
</dbReference>
<feature type="region of interest" description="Disordered" evidence="1">
    <location>
        <begin position="116"/>
        <end position="199"/>
    </location>
</feature>
<reference evidence="2" key="1">
    <citation type="journal article" date="2023" name="PhytoFront">
        <title>Draft Genome Resources of Seven Strains of Tilletia horrida, Causal Agent of Kernel Smut of Rice.</title>
        <authorList>
            <person name="Khanal S."/>
            <person name="Antony Babu S."/>
            <person name="Zhou X.G."/>
        </authorList>
    </citation>
    <scope>NUCLEOTIDE SEQUENCE</scope>
    <source>
        <strain evidence="2">TX3</strain>
    </source>
</reference>
<feature type="compositionally biased region" description="Basic and acidic residues" evidence="1">
    <location>
        <begin position="137"/>
        <end position="151"/>
    </location>
</feature>
<sequence>MADGGHSGAGAQSAGGHAYWRHSDGAAALIISQGGGITLELSSSDEDDHADDPTAALAPPAPPAPTPTLAQVALSATKTLELSSSDEDGGFEEEPLLFTQDSLFTQRSSGFPQVLAPAAAAAPAGEDAVEEGANAENKMEGDIHMGLREVHEDEDESLPEADEAEDEDGDEHDEKEDEDGDEDKAGEEAGDDDSDDDADAASHLKLKNWYSPAARRAIRGESKGALRHWKLTDILIYDINKPPSGIKKTKGSATMVTVKGNKVMKGRWRCKHCDALRQVDPKITTSLSHHSKHQCPVTAQK</sequence>
<accession>A0AAN6JHX8</accession>
<dbReference type="AlphaFoldDB" id="A0AAN6JHX8"/>
<evidence type="ECO:0000256" key="1">
    <source>
        <dbReference type="SAM" id="MobiDB-lite"/>
    </source>
</evidence>
<organism evidence="2 3">
    <name type="scientific">Tilletia horrida</name>
    <dbReference type="NCBI Taxonomy" id="155126"/>
    <lineage>
        <taxon>Eukaryota</taxon>
        <taxon>Fungi</taxon>
        <taxon>Dikarya</taxon>
        <taxon>Basidiomycota</taxon>
        <taxon>Ustilaginomycotina</taxon>
        <taxon>Exobasidiomycetes</taxon>
        <taxon>Tilletiales</taxon>
        <taxon>Tilletiaceae</taxon>
        <taxon>Tilletia</taxon>
    </lineage>
</organism>
<gene>
    <name evidence="2" type="ORF">OC842_006167</name>
</gene>
<evidence type="ECO:0000313" key="3">
    <source>
        <dbReference type="Proteomes" id="UP001176521"/>
    </source>
</evidence>
<feature type="region of interest" description="Disordered" evidence="1">
    <location>
        <begin position="39"/>
        <end position="68"/>
    </location>
</feature>